<evidence type="ECO:0000256" key="4">
    <source>
        <dbReference type="ARBA" id="ARBA00022989"/>
    </source>
</evidence>
<feature type="transmembrane region" description="Helical" evidence="10">
    <location>
        <begin position="141"/>
        <end position="162"/>
    </location>
</feature>
<evidence type="ECO:0000313" key="14">
    <source>
        <dbReference type="EMBL" id="MCU7554953.1"/>
    </source>
</evidence>
<keyword evidence="6 10" id="KW-0472">Membrane</keyword>
<dbReference type="SUPFAM" id="SSF81324">
    <property type="entry name" value="Voltage-gated potassium channels"/>
    <property type="match status" value="1"/>
</dbReference>
<dbReference type="InterPro" id="IPR001320">
    <property type="entry name" value="Iontro_rcpt_C"/>
</dbReference>
<keyword evidence="4 10" id="KW-1133">Transmembrane helix</keyword>
<protein>
    <submittedName>
        <fullName evidence="14">Transporter substrate-binding domain-containing protein</fullName>
    </submittedName>
</protein>
<dbReference type="Pfam" id="PF00497">
    <property type="entry name" value="SBP_bac_3"/>
    <property type="match status" value="1"/>
</dbReference>
<keyword evidence="8" id="KW-0325">Glycoprotein</keyword>
<dbReference type="SUPFAM" id="SSF53850">
    <property type="entry name" value="Periplasmic binding protein-like II"/>
    <property type="match status" value="1"/>
</dbReference>
<keyword evidence="2" id="KW-0813">Transport</keyword>
<evidence type="ECO:0000256" key="11">
    <source>
        <dbReference type="SAM" id="SignalP"/>
    </source>
</evidence>
<evidence type="ECO:0000256" key="7">
    <source>
        <dbReference type="ARBA" id="ARBA00023170"/>
    </source>
</evidence>
<keyword evidence="5" id="KW-0406">Ion transport</keyword>
<dbReference type="RefSeq" id="WP_262994133.1">
    <property type="nucleotide sequence ID" value="NZ_JAOTJC010000008.1"/>
</dbReference>
<evidence type="ECO:0000256" key="1">
    <source>
        <dbReference type="ARBA" id="ARBA00004141"/>
    </source>
</evidence>
<dbReference type="EMBL" id="JAOTJC010000008">
    <property type="protein sequence ID" value="MCU7554953.1"/>
    <property type="molecule type" value="Genomic_DNA"/>
</dbReference>
<dbReference type="Gene3D" id="1.20.5.110">
    <property type="match status" value="1"/>
</dbReference>
<accession>A0ABT2VRB8</accession>
<dbReference type="Proteomes" id="UP001209257">
    <property type="component" value="Unassembled WGS sequence"/>
</dbReference>
<reference evidence="15" key="1">
    <citation type="submission" date="2023-07" db="EMBL/GenBank/DDBJ databases">
        <title>Study on multiphase classification of strain Alteromonas salexigens isolated from the Yellow Sea.</title>
        <authorList>
            <person name="Sun L."/>
        </authorList>
    </citation>
    <scope>NUCLEOTIDE SEQUENCE [LARGE SCALE GENOMIC DNA]</scope>
    <source>
        <strain evidence="15">ASW11-19</strain>
    </source>
</reference>
<dbReference type="SMART" id="SM00062">
    <property type="entry name" value="PBPb"/>
    <property type="match status" value="1"/>
</dbReference>
<evidence type="ECO:0000256" key="10">
    <source>
        <dbReference type="SAM" id="Phobius"/>
    </source>
</evidence>
<dbReference type="PANTHER" id="PTHR18966">
    <property type="entry name" value="IONOTROPIC GLUTAMATE RECEPTOR"/>
    <property type="match status" value="1"/>
</dbReference>
<evidence type="ECO:0000256" key="5">
    <source>
        <dbReference type="ARBA" id="ARBA00023065"/>
    </source>
</evidence>
<organism evidence="14 15">
    <name type="scientific">Alteromonas salexigens</name>
    <dbReference type="NCBI Taxonomy" id="2982530"/>
    <lineage>
        <taxon>Bacteria</taxon>
        <taxon>Pseudomonadati</taxon>
        <taxon>Pseudomonadota</taxon>
        <taxon>Gammaproteobacteria</taxon>
        <taxon>Alteromonadales</taxon>
        <taxon>Alteromonadaceae</taxon>
        <taxon>Alteromonas/Salinimonas group</taxon>
        <taxon>Alteromonas</taxon>
    </lineage>
</organism>
<evidence type="ECO:0000256" key="8">
    <source>
        <dbReference type="ARBA" id="ARBA00023180"/>
    </source>
</evidence>
<proteinExistence type="predicted"/>
<comment type="subcellular location">
    <subcellularLocation>
        <location evidence="1">Membrane</location>
        <topology evidence="1">Multi-pass membrane protein</topology>
    </subcellularLocation>
</comment>
<dbReference type="SMART" id="SM00079">
    <property type="entry name" value="PBPe"/>
    <property type="match status" value="1"/>
</dbReference>
<keyword evidence="11" id="KW-0732">Signal</keyword>
<dbReference type="PRINTS" id="PR00169">
    <property type="entry name" value="KCHANNEL"/>
</dbReference>
<evidence type="ECO:0000259" key="13">
    <source>
        <dbReference type="SMART" id="SM00079"/>
    </source>
</evidence>
<dbReference type="InterPro" id="IPR001638">
    <property type="entry name" value="Solute-binding_3/MltF_N"/>
</dbReference>
<evidence type="ECO:0000259" key="12">
    <source>
        <dbReference type="SMART" id="SM00062"/>
    </source>
</evidence>
<evidence type="ECO:0000256" key="9">
    <source>
        <dbReference type="ARBA" id="ARBA00023303"/>
    </source>
</evidence>
<name>A0ABT2VRB8_9ALTE</name>
<evidence type="ECO:0000256" key="2">
    <source>
        <dbReference type="ARBA" id="ARBA00022448"/>
    </source>
</evidence>
<dbReference type="Gene3D" id="3.40.190.10">
    <property type="entry name" value="Periplasmic binding protein-like II"/>
    <property type="match status" value="2"/>
</dbReference>
<evidence type="ECO:0000256" key="3">
    <source>
        <dbReference type="ARBA" id="ARBA00022692"/>
    </source>
</evidence>
<dbReference type="Gene3D" id="1.10.287.70">
    <property type="match status" value="1"/>
</dbReference>
<keyword evidence="3 10" id="KW-0812">Transmembrane</keyword>
<evidence type="ECO:0000313" key="15">
    <source>
        <dbReference type="Proteomes" id="UP001209257"/>
    </source>
</evidence>
<sequence length="359" mass="39055">MKKYTSLLCALVCCLLLAPVQAQSTSQPEPDTWVVGTKIAPPFVVKNDAGELEGISIALWKQIAAEEGINYRFEETSLEGLLTGLNNGRFDASVAALTVNAQREQSIDFTHPFYTTGLAIAVPHEQGRLMTAISGFFSWEFFAALSGLCLLLLAVGALLWLFERKRNAEMFGGSTAQGLGASFWWAAVTMTTVGYGDKAPTTLGGRIIGFFWMFAAIIIISSFTAAIATSLTVSQLDSSVQGVEDLPDVRVGTLENSASADFLTAHDIRYRKVASLEKGLTALENGSLDALVYDKPILQYLVSNDDASGVRILPEVIERQDYAIALPEDSTQRERLNTTLLKAIESSEWEDTLETYLGK</sequence>
<keyword evidence="15" id="KW-1185">Reference proteome</keyword>
<feature type="domain" description="Ionotropic glutamate receptor C-terminal" evidence="13">
    <location>
        <begin position="32"/>
        <end position="351"/>
    </location>
</feature>
<feature type="transmembrane region" description="Helical" evidence="10">
    <location>
        <begin position="174"/>
        <end position="195"/>
    </location>
</feature>
<feature type="signal peptide" evidence="11">
    <location>
        <begin position="1"/>
        <end position="22"/>
    </location>
</feature>
<gene>
    <name evidence="14" type="ORF">OCL06_10105</name>
</gene>
<dbReference type="Pfam" id="PF00060">
    <property type="entry name" value="Lig_chan"/>
    <property type="match status" value="1"/>
</dbReference>
<evidence type="ECO:0000256" key="6">
    <source>
        <dbReference type="ARBA" id="ARBA00023136"/>
    </source>
</evidence>
<keyword evidence="7" id="KW-0675">Receptor</keyword>
<feature type="domain" description="Solute-binding protein family 3/N-terminal" evidence="12">
    <location>
        <begin position="32"/>
        <end position="359"/>
    </location>
</feature>
<feature type="transmembrane region" description="Helical" evidence="10">
    <location>
        <begin position="207"/>
        <end position="228"/>
    </location>
</feature>
<keyword evidence="9" id="KW-0407">Ion channel</keyword>
<comment type="caution">
    <text evidence="14">The sequence shown here is derived from an EMBL/GenBank/DDBJ whole genome shotgun (WGS) entry which is preliminary data.</text>
</comment>
<dbReference type="InterPro" id="IPR015683">
    <property type="entry name" value="Ionotropic_Glu_rcpt"/>
</dbReference>
<feature type="chain" id="PRO_5046074796" evidence="11">
    <location>
        <begin position="23"/>
        <end position="359"/>
    </location>
</feature>